<dbReference type="PANTHER" id="PTHR48041">
    <property type="entry name" value="ABC TRANSPORTER G FAMILY MEMBER 28"/>
    <property type="match status" value="1"/>
</dbReference>
<keyword evidence="8" id="KW-1185">Reference proteome</keyword>
<keyword evidence="6" id="KW-0472">Membrane</keyword>
<dbReference type="WBParaSite" id="ACAC_0000496601-mRNA-1">
    <property type="protein sequence ID" value="ACAC_0000496601-mRNA-1"/>
    <property type="gene ID" value="ACAC_0000496601"/>
</dbReference>
<reference evidence="8" key="1">
    <citation type="submission" date="2012-09" db="EMBL/GenBank/DDBJ databases">
        <authorList>
            <person name="Martin A.A."/>
        </authorList>
    </citation>
    <scope>NUCLEOTIDE SEQUENCE</scope>
</reference>
<dbReference type="Pfam" id="PF00005">
    <property type="entry name" value="ABC_tran"/>
    <property type="match status" value="1"/>
</dbReference>
<keyword evidence="3" id="KW-0813">Transport</keyword>
<evidence type="ECO:0000256" key="5">
    <source>
        <dbReference type="ARBA" id="ARBA00022989"/>
    </source>
</evidence>
<dbReference type="Gene3D" id="3.40.50.300">
    <property type="entry name" value="P-loop containing nucleotide triphosphate hydrolases"/>
    <property type="match status" value="1"/>
</dbReference>
<reference evidence="9" key="2">
    <citation type="submission" date="2017-02" db="UniProtKB">
        <authorList>
            <consortium name="WormBaseParasite"/>
        </authorList>
    </citation>
    <scope>IDENTIFICATION</scope>
</reference>
<dbReference type="AlphaFoldDB" id="A0A0K0D4H1"/>
<evidence type="ECO:0000256" key="4">
    <source>
        <dbReference type="ARBA" id="ARBA00022692"/>
    </source>
</evidence>
<evidence type="ECO:0000259" key="7">
    <source>
        <dbReference type="Pfam" id="PF00005"/>
    </source>
</evidence>
<dbReference type="InterPro" id="IPR003439">
    <property type="entry name" value="ABC_transporter-like_ATP-bd"/>
</dbReference>
<comment type="similarity">
    <text evidence="2">Belongs to the ABC transporter superfamily. ABCG family. Eye pigment precursor importer (TC 3.A.1.204) subfamily.</text>
</comment>
<evidence type="ECO:0000313" key="8">
    <source>
        <dbReference type="Proteomes" id="UP000035642"/>
    </source>
</evidence>
<dbReference type="InterPro" id="IPR027417">
    <property type="entry name" value="P-loop_NTPase"/>
</dbReference>
<dbReference type="GO" id="GO:0016887">
    <property type="term" value="F:ATP hydrolysis activity"/>
    <property type="evidence" value="ECO:0007669"/>
    <property type="project" value="InterPro"/>
</dbReference>
<organism evidence="8 9">
    <name type="scientific">Angiostrongylus cantonensis</name>
    <name type="common">Rat lungworm</name>
    <dbReference type="NCBI Taxonomy" id="6313"/>
    <lineage>
        <taxon>Eukaryota</taxon>
        <taxon>Metazoa</taxon>
        <taxon>Ecdysozoa</taxon>
        <taxon>Nematoda</taxon>
        <taxon>Chromadorea</taxon>
        <taxon>Rhabditida</taxon>
        <taxon>Rhabditina</taxon>
        <taxon>Rhabditomorpha</taxon>
        <taxon>Strongyloidea</taxon>
        <taxon>Metastrongylidae</taxon>
        <taxon>Angiostrongylus</taxon>
    </lineage>
</organism>
<comment type="subcellular location">
    <subcellularLocation>
        <location evidence="1">Membrane</location>
        <topology evidence="1">Multi-pass membrane protein</topology>
    </subcellularLocation>
</comment>
<dbReference type="GO" id="GO:0042626">
    <property type="term" value="F:ATPase-coupled transmembrane transporter activity"/>
    <property type="evidence" value="ECO:0007669"/>
    <property type="project" value="TreeGrafter"/>
</dbReference>
<proteinExistence type="inferred from homology"/>
<dbReference type="GO" id="GO:0005524">
    <property type="term" value="F:ATP binding"/>
    <property type="evidence" value="ECO:0007669"/>
    <property type="project" value="InterPro"/>
</dbReference>
<evidence type="ECO:0000256" key="1">
    <source>
        <dbReference type="ARBA" id="ARBA00004141"/>
    </source>
</evidence>
<sequence>MKIQSLDDYPVYGTAEPGQLVAIMGSSGAGKSSMLNVLAHRNLDKFEIYGSIKVNQRPVTKDFMRSVCAYVQQDDCFIGSLTVREHLMFNVGAYLFIKFLCK</sequence>
<dbReference type="SUPFAM" id="SSF52540">
    <property type="entry name" value="P-loop containing nucleoside triphosphate hydrolases"/>
    <property type="match status" value="1"/>
</dbReference>
<keyword evidence="4" id="KW-0812">Transmembrane</keyword>
<evidence type="ECO:0000256" key="6">
    <source>
        <dbReference type="ARBA" id="ARBA00023136"/>
    </source>
</evidence>
<name>A0A0K0D4H1_ANGCA</name>
<dbReference type="Proteomes" id="UP000035642">
    <property type="component" value="Unassembled WGS sequence"/>
</dbReference>
<dbReference type="PANTHER" id="PTHR48041:SF139">
    <property type="entry name" value="PROTEIN SCARLET"/>
    <property type="match status" value="1"/>
</dbReference>
<dbReference type="STRING" id="6313.A0A0K0D4H1"/>
<feature type="domain" description="ABC transporter" evidence="7">
    <location>
        <begin position="14"/>
        <end position="86"/>
    </location>
</feature>
<evidence type="ECO:0000256" key="3">
    <source>
        <dbReference type="ARBA" id="ARBA00022448"/>
    </source>
</evidence>
<dbReference type="InterPro" id="IPR050352">
    <property type="entry name" value="ABCG_transporters"/>
</dbReference>
<keyword evidence="5" id="KW-1133">Transmembrane helix</keyword>
<accession>A0A0K0D4H1</accession>
<evidence type="ECO:0000256" key="2">
    <source>
        <dbReference type="ARBA" id="ARBA00005814"/>
    </source>
</evidence>
<evidence type="ECO:0000313" key="9">
    <source>
        <dbReference type="WBParaSite" id="ACAC_0000496601-mRNA-1"/>
    </source>
</evidence>
<dbReference type="GO" id="GO:0005886">
    <property type="term" value="C:plasma membrane"/>
    <property type="evidence" value="ECO:0007669"/>
    <property type="project" value="TreeGrafter"/>
</dbReference>
<protein>
    <submittedName>
        <fullName evidence="9">ABC transporter domain-containing protein</fullName>
    </submittedName>
</protein>